<accession>A0ABQ1P1D5</accession>
<name>A0ABQ1P1D5_9GAMM</name>
<keyword evidence="2" id="KW-1185">Reference proteome</keyword>
<proteinExistence type="predicted"/>
<reference evidence="2" key="1">
    <citation type="journal article" date="2019" name="Int. J. Syst. Evol. Microbiol.">
        <title>The Global Catalogue of Microorganisms (GCM) 10K type strain sequencing project: providing services to taxonomists for standard genome sequencing and annotation.</title>
        <authorList>
            <consortium name="The Broad Institute Genomics Platform"/>
            <consortium name="The Broad Institute Genome Sequencing Center for Infectious Disease"/>
            <person name="Wu L."/>
            <person name="Ma J."/>
        </authorList>
    </citation>
    <scope>NUCLEOTIDE SEQUENCE [LARGE SCALE GENOMIC DNA]</scope>
    <source>
        <strain evidence="2">CGMCC 1.12482</strain>
    </source>
</reference>
<evidence type="ECO:0000313" key="1">
    <source>
        <dbReference type="EMBL" id="GGC87125.1"/>
    </source>
</evidence>
<dbReference type="Proteomes" id="UP000638188">
    <property type="component" value="Unassembled WGS sequence"/>
</dbReference>
<dbReference type="RefSeq" id="WP_150277546.1">
    <property type="nucleotide sequence ID" value="NZ_BMFF01000001.1"/>
</dbReference>
<evidence type="ECO:0000313" key="2">
    <source>
        <dbReference type="Proteomes" id="UP000638188"/>
    </source>
</evidence>
<dbReference type="EMBL" id="BMFF01000001">
    <property type="protein sequence ID" value="GGC87125.1"/>
    <property type="molecule type" value="Genomic_DNA"/>
</dbReference>
<gene>
    <name evidence="1" type="ORF">GCM10007418_03660</name>
</gene>
<organism evidence="1 2">
    <name type="scientific">Halopseudomonas salina</name>
    <dbReference type="NCBI Taxonomy" id="1323744"/>
    <lineage>
        <taxon>Bacteria</taxon>
        <taxon>Pseudomonadati</taxon>
        <taxon>Pseudomonadota</taxon>
        <taxon>Gammaproteobacteria</taxon>
        <taxon>Pseudomonadales</taxon>
        <taxon>Pseudomonadaceae</taxon>
        <taxon>Halopseudomonas</taxon>
    </lineage>
</organism>
<sequence length="242" mass="26827">MTSNPETHTCPNCQYTWPHGQHGGHSCIERLRQQLEDKKSSGIPVVRFGQSENVTINSRFEFRAKDEAAALTIHADGEQIVTLTFATQSHASDVLKALVCQRVPKSDIPTIHIDSGYDSVMTQPGTMLNPEGQEVTTLTISQDETKVRLTFPRDRQAADFLRRMICDPPTAEGSAALALDQAKQQITGFTYGLLHSADELVSEMGLALEEWEQIKAACEWLDSRVISDIDGAFNQDPEDEQP</sequence>
<comment type="caution">
    <text evidence="1">The sequence shown here is derived from an EMBL/GenBank/DDBJ whole genome shotgun (WGS) entry which is preliminary data.</text>
</comment>
<protein>
    <submittedName>
        <fullName evidence="1">Uncharacterized protein</fullName>
    </submittedName>
</protein>